<dbReference type="InParanoid" id="A0A7L4YRW7"/>
<evidence type="ECO:0008006" key="3">
    <source>
        <dbReference type="Google" id="ProtNLM"/>
    </source>
</evidence>
<dbReference type="GO" id="GO:0006355">
    <property type="term" value="P:regulation of DNA-templated transcription"/>
    <property type="evidence" value="ECO:0007669"/>
    <property type="project" value="InterPro"/>
</dbReference>
<organism evidence="1 2">
    <name type="scientific">Epidermidibacterium keratini</name>
    <dbReference type="NCBI Taxonomy" id="1891644"/>
    <lineage>
        <taxon>Bacteria</taxon>
        <taxon>Bacillati</taxon>
        <taxon>Actinomycetota</taxon>
        <taxon>Actinomycetes</taxon>
        <taxon>Sporichthyales</taxon>
        <taxon>Sporichthyaceae</taxon>
        <taxon>Epidermidibacterium</taxon>
    </lineage>
</organism>
<gene>
    <name evidence="1" type="ORF">EK0264_14125</name>
</gene>
<name>A0A7L4YRW7_9ACTN</name>
<proteinExistence type="predicted"/>
<dbReference type="KEGG" id="eke:EK0264_14125"/>
<evidence type="ECO:0000313" key="2">
    <source>
        <dbReference type="Proteomes" id="UP000463857"/>
    </source>
</evidence>
<dbReference type="InterPro" id="IPR010985">
    <property type="entry name" value="Ribbon_hlx_hlx"/>
</dbReference>
<dbReference type="RefSeq" id="WP_159546444.1">
    <property type="nucleotide sequence ID" value="NZ_CP047156.1"/>
</dbReference>
<sequence>MRTTVDLPPSLHQRAIALAKARGVSLSSMVAELAARGLSQLDEPLRISTDPRTGFPTVSVGRQITAKDVADALDDE</sequence>
<protein>
    <recommendedName>
        <fullName evidence="3">Antitoxin</fullName>
    </recommendedName>
</protein>
<dbReference type="EMBL" id="CP047156">
    <property type="protein sequence ID" value="QHC01307.1"/>
    <property type="molecule type" value="Genomic_DNA"/>
</dbReference>
<reference evidence="1 2" key="1">
    <citation type="journal article" date="2018" name="Int. J. Syst. Evol. Microbiol.">
        <title>Epidermidibacterium keratini gen. nov., sp. nov., a member of the family Sporichthyaceae, isolated from keratin epidermis.</title>
        <authorList>
            <person name="Lee D.G."/>
            <person name="Trujillo M.E."/>
            <person name="Kang S."/>
            <person name="Nam J.J."/>
            <person name="Kim Y.J."/>
        </authorList>
    </citation>
    <scope>NUCLEOTIDE SEQUENCE [LARGE SCALE GENOMIC DNA]</scope>
    <source>
        <strain evidence="1 2">EPI-7</strain>
    </source>
</reference>
<keyword evidence="2" id="KW-1185">Reference proteome</keyword>
<accession>A0A7L4YRW7</accession>
<dbReference type="AlphaFoldDB" id="A0A7L4YRW7"/>
<dbReference type="OrthoDB" id="3259334at2"/>
<dbReference type="Proteomes" id="UP000463857">
    <property type="component" value="Chromosome"/>
</dbReference>
<dbReference type="SUPFAM" id="SSF47598">
    <property type="entry name" value="Ribbon-helix-helix"/>
    <property type="match status" value="1"/>
</dbReference>
<evidence type="ECO:0000313" key="1">
    <source>
        <dbReference type="EMBL" id="QHC01307.1"/>
    </source>
</evidence>